<keyword evidence="9" id="KW-1185">Reference proteome</keyword>
<evidence type="ECO:0000256" key="7">
    <source>
        <dbReference type="SAM" id="Phobius"/>
    </source>
</evidence>
<dbReference type="PANTHER" id="PTHR21493">
    <property type="entry name" value="CGI-141-RELATED/LIPASE CONTAINING PROTEIN"/>
    <property type="match status" value="1"/>
</dbReference>
<feature type="transmembrane region" description="Helical" evidence="7">
    <location>
        <begin position="72"/>
        <end position="95"/>
    </location>
</feature>
<comment type="subcellular location">
    <subcellularLocation>
        <location evidence="1">Golgi apparatus membrane</location>
        <topology evidence="1">Multi-pass membrane protein</topology>
    </subcellularLocation>
</comment>
<keyword evidence="3 7" id="KW-1133">Transmembrane helix</keyword>
<name>A0A1X0P7B1_9TRYP</name>
<dbReference type="STRING" id="67003.A0A1X0P7B1"/>
<evidence type="ECO:0000256" key="4">
    <source>
        <dbReference type="ARBA" id="ARBA00023034"/>
    </source>
</evidence>
<dbReference type="InterPro" id="IPR007305">
    <property type="entry name" value="Vesicle_transpt_Got1/SFT2"/>
</dbReference>
<dbReference type="VEuPathDB" id="TriTrypDB:TM35_000035110"/>
<comment type="caution">
    <text evidence="8">The sequence shown here is derived from an EMBL/GenBank/DDBJ whole genome shotgun (WGS) entry which is preliminary data.</text>
</comment>
<dbReference type="GO" id="GO:0005829">
    <property type="term" value="C:cytosol"/>
    <property type="evidence" value="ECO:0007669"/>
    <property type="project" value="GOC"/>
</dbReference>
<keyword evidence="4" id="KW-0333">Golgi apparatus</keyword>
<dbReference type="InterPro" id="IPR045176">
    <property type="entry name" value="Got1"/>
</dbReference>
<dbReference type="GeneID" id="39982058"/>
<proteinExistence type="inferred from homology"/>
<keyword evidence="2 7" id="KW-0812">Transmembrane</keyword>
<dbReference type="Proteomes" id="UP000192257">
    <property type="component" value="Unassembled WGS sequence"/>
</dbReference>
<dbReference type="EMBL" id="NBCO01000003">
    <property type="protein sequence ID" value="ORC92758.1"/>
    <property type="molecule type" value="Genomic_DNA"/>
</dbReference>
<dbReference type="GO" id="GO:0006888">
    <property type="term" value="P:endoplasmic reticulum to Golgi vesicle-mediated transport"/>
    <property type="evidence" value="ECO:0007669"/>
    <property type="project" value="InterPro"/>
</dbReference>
<evidence type="ECO:0000256" key="6">
    <source>
        <dbReference type="ARBA" id="ARBA00025799"/>
    </source>
</evidence>
<evidence type="ECO:0000256" key="2">
    <source>
        <dbReference type="ARBA" id="ARBA00022692"/>
    </source>
</evidence>
<evidence type="ECO:0000256" key="5">
    <source>
        <dbReference type="ARBA" id="ARBA00023136"/>
    </source>
</evidence>
<evidence type="ECO:0000256" key="3">
    <source>
        <dbReference type="ARBA" id="ARBA00022989"/>
    </source>
</evidence>
<dbReference type="RefSeq" id="XP_028886824.1">
    <property type="nucleotide sequence ID" value="XM_029022278.1"/>
</dbReference>
<feature type="transmembrane region" description="Helical" evidence="7">
    <location>
        <begin position="20"/>
        <end position="52"/>
    </location>
</feature>
<accession>A0A1X0P7B1</accession>
<dbReference type="GO" id="GO:0000139">
    <property type="term" value="C:Golgi membrane"/>
    <property type="evidence" value="ECO:0007669"/>
    <property type="project" value="UniProtKB-SubCell"/>
</dbReference>
<reference evidence="8 9" key="1">
    <citation type="submission" date="2017-03" db="EMBL/GenBank/DDBJ databases">
        <title>An alternative strategy for trypanosome survival in the mammalian bloodstream revealed through genome and transcriptome analysis of the ubiquitous bovine parasite Trypanosoma (Megatrypanum) theileri.</title>
        <authorList>
            <person name="Kelly S."/>
            <person name="Ivens A."/>
            <person name="Mott A."/>
            <person name="O'Neill E."/>
            <person name="Emms D."/>
            <person name="Macleod O."/>
            <person name="Voorheis P."/>
            <person name="Matthews J."/>
            <person name="Matthews K."/>
            <person name="Carrington M."/>
        </authorList>
    </citation>
    <scope>NUCLEOTIDE SEQUENCE [LARGE SCALE GENOMIC DNA]</scope>
    <source>
        <strain evidence="8">Edinburgh</strain>
    </source>
</reference>
<gene>
    <name evidence="8" type="ORF">TM35_000035110</name>
</gene>
<evidence type="ECO:0000313" key="9">
    <source>
        <dbReference type="Proteomes" id="UP000192257"/>
    </source>
</evidence>
<keyword evidence="5 7" id="KW-0472">Membrane</keyword>
<dbReference type="OrthoDB" id="204784at2759"/>
<evidence type="ECO:0000256" key="1">
    <source>
        <dbReference type="ARBA" id="ARBA00004653"/>
    </source>
</evidence>
<organism evidence="8 9">
    <name type="scientific">Trypanosoma theileri</name>
    <dbReference type="NCBI Taxonomy" id="67003"/>
    <lineage>
        <taxon>Eukaryota</taxon>
        <taxon>Discoba</taxon>
        <taxon>Euglenozoa</taxon>
        <taxon>Kinetoplastea</taxon>
        <taxon>Metakinetoplastina</taxon>
        <taxon>Trypanosomatida</taxon>
        <taxon>Trypanosomatidae</taxon>
        <taxon>Trypanosoma</taxon>
    </lineage>
</organism>
<dbReference type="PANTHER" id="PTHR21493:SF9">
    <property type="entry name" value="GOLGI TRANSPORT PROTEIN 1-RELATED"/>
    <property type="match status" value="1"/>
</dbReference>
<dbReference type="Pfam" id="PF04178">
    <property type="entry name" value="Got1"/>
    <property type="match status" value="1"/>
</dbReference>
<dbReference type="GO" id="GO:0042147">
    <property type="term" value="P:retrograde transport, endosome to Golgi"/>
    <property type="evidence" value="ECO:0007669"/>
    <property type="project" value="InterPro"/>
</dbReference>
<protein>
    <submittedName>
        <fullName evidence="8">Putative to be involved in ER-Golgi transport</fullName>
    </submittedName>
</protein>
<comment type="similarity">
    <text evidence="6">Belongs to the GOT1 family.</text>
</comment>
<sequence>MDSLYNWNDSTKIGVALTGLGAFFTFLGIIMLLDSVLLTMGNILFVAGVALVMGPKRFKAFFLARRRASGCFFVGILLIIAGFCFTGLIIQGFGALNLFGNFFPMIARVLESVPFLGPVMLSSPVQRLLACLGLHGHRSRNV</sequence>
<evidence type="ECO:0000313" key="8">
    <source>
        <dbReference type="EMBL" id="ORC92758.1"/>
    </source>
</evidence>
<dbReference type="AlphaFoldDB" id="A0A1X0P7B1"/>